<dbReference type="AlphaFoldDB" id="A0A3P6CZD0"/>
<name>A0A3P6CZD0_BRAOL</name>
<sequence>MGCVLCLFGSSKFPSFPARSAVTKMVPKRKMNQDCLFSQSSFKLIPTVSSLSLKSPSDGAFTKVEDVSRCAPFIIWVYIVTTVTVAHYLSYVLAKDVKPKKASSVSKYDDRLVTNALPETRTVKDVTNCETRGGVHVDEVTESVVVIPRDASLSHPYQMSSALEKQESMRQWMEMKRNGYLSGPLGGPVASRPRKRKKRRGDDSSNKTNQVPNKKKDQHVVATAPPSGLLAGLKPGIIKHVRSKEEVYSSLEALIRDSAREDRALDSKVSDHAISLTNTEQAKLLAVESATVASRWLEFLHQDLSERLSAVKESKNRADDTLKAELPLLVSSSKESSSANQECTSGDETVTKAHKMRWSAKFDEFKKRLNDEEKDLDSTLNHVKDMQSRCNEGLRQMNEASLGKDGTSQETNLAVQAAAASIFSTCRYLLSKMKPPT</sequence>
<dbReference type="EMBL" id="LR031873">
    <property type="protein sequence ID" value="VDD15805.1"/>
    <property type="molecule type" value="Genomic_DNA"/>
</dbReference>
<dbReference type="PANTHER" id="PTHR33924:SF4">
    <property type="match status" value="1"/>
</dbReference>
<accession>A0A3P6CZD0</accession>
<proteinExistence type="predicted"/>
<reference evidence="2" key="1">
    <citation type="submission" date="2018-11" db="EMBL/GenBank/DDBJ databases">
        <authorList>
            <consortium name="Genoscope - CEA"/>
            <person name="William W."/>
        </authorList>
    </citation>
    <scope>NUCLEOTIDE SEQUENCE</scope>
</reference>
<gene>
    <name evidence="2" type="ORF">BOLC4T28345H</name>
</gene>
<dbReference type="PANTHER" id="PTHR33924">
    <property type="entry name" value="CATION-TRANSPORTING ATPASE"/>
    <property type="match status" value="1"/>
</dbReference>
<protein>
    <submittedName>
        <fullName evidence="2">Uncharacterized protein</fullName>
    </submittedName>
</protein>
<feature type="region of interest" description="Disordered" evidence="1">
    <location>
        <begin position="179"/>
        <end position="226"/>
    </location>
</feature>
<organism evidence="2">
    <name type="scientific">Brassica oleracea</name>
    <name type="common">Wild cabbage</name>
    <dbReference type="NCBI Taxonomy" id="3712"/>
    <lineage>
        <taxon>Eukaryota</taxon>
        <taxon>Viridiplantae</taxon>
        <taxon>Streptophyta</taxon>
        <taxon>Embryophyta</taxon>
        <taxon>Tracheophyta</taxon>
        <taxon>Spermatophyta</taxon>
        <taxon>Magnoliopsida</taxon>
        <taxon>eudicotyledons</taxon>
        <taxon>Gunneridae</taxon>
        <taxon>Pentapetalae</taxon>
        <taxon>rosids</taxon>
        <taxon>malvids</taxon>
        <taxon>Brassicales</taxon>
        <taxon>Brassicaceae</taxon>
        <taxon>Brassiceae</taxon>
        <taxon>Brassica</taxon>
    </lineage>
</organism>
<evidence type="ECO:0000256" key="1">
    <source>
        <dbReference type="SAM" id="MobiDB-lite"/>
    </source>
</evidence>
<evidence type="ECO:0000313" key="2">
    <source>
        <dbReference type="EMBL" id="VDD15805.1"/>
    </source>
</evidence>